<proteinExistence type="inferred from homology"/>
<evidence type="ECO:0000313" key="6">
    <source>
        <dbReference type="EMBL" id="MBA8922805.1"/>
    </source>
</evidence>
<dbReference type="InterPro" id="IPR029767">
    <property type="entry name" value="WecB-like"/>
</dbReference>
<dbReference type="InterPro" id="IPR003331">
    <property type="entry name" value="UDP_GlcNAc_Epimerase_2_dom"/>
</dbReference>
<evidence type="ECO:0000256" key="4">
    <source>
        <dbReference type="RuleBase" id="RU003513"/>
    </source>
</evidence>
<gene>
    <name evidence="6" type="ORF">BC739_000002</name>
</gene>
<dbReference type="PANTHER" id="PTHR43174:SF2">
    <property type="entry name" value="UDP-N-ACETYLGLUCOSAMINE 2-EPIMERASE"/>
    <property type="match status" value="1"/>
</dbReference>
<evidence type="ECO:0000256" key="2">
    <source>
        <dbReference type="ARBA" id="ARBA00038209"/>
    </source>
</evidence>
<evidence type="ECO:0000256" key="3">
    <source>
        <dbReference type="ARBA" id="ARBA00038858"/>
    </source>
</evidence>
<dbReference type="RefSeq" id="WP_025359538.1">
    <property type="nucleotide sequence ID" value="NZ_BAAABQ010000010.1"/>
</dbReference>
<name>A0ABR6B7H9_9PSEU</name>
<dbReference type="PANTHER" id="PTHR43174">
    <property type="entry name" value="UDP-N-ACETYLGLUCOSAMINE 2-EPIMERASE"/>
    <property type="match status" value="1"/>
</dbReference>
<dbReference type="CDD" id="cd03786">
    <property type="entry name" value="GTB_UDP-GlcNAc_2-Epimerase"/>
    <property type="match status" value="1"/>
</dbReference>
<evidence type="ECO:0000313" key="7">
    <source>
        <dbReference type="Proteomes" id="UP000517916"/>
    </source>
</evidence>
<organism evidence="6 7">
    <name type="scientific">Kutzneria viridogrisea</name>
    <dbReference type="NCBI Taxonomy" id="47990"/>
    <lineage>
        <taxon>Bacteria</taxon>
        <taxon>Bacillati</taxon>
        <taxon>Actinomycetota</taxon>
        <taxon>Actinomycetes</taxon>
        <taxon>Pseudonocardiales</taxon>
        <taxon>Pseudonocardiaceae</taxon>
        <taxon>Kutzneria</taxon>
    </lineage>
</organism>
<dbReference type="Gene3D" id="3.40.50.2000">
    <property type="entry name" value="Glycogen Phosphorylase B"/>
    <property type="match status" value="2"/>
</dbReference>
<keyword evidence="7" id="KW-1185">Reference proteome</keyword>
<keyword evidence="1 4" id="KW-0413">Isomerase</keyword>
<reference evidence="6 7" key="1">
    <citation type="submission" date="2020-08" db="EMBL/GenBank/DDBJ databases">
        <title>Genomic Encyclopedia of Archaeal and Bacterial Type Strains, Phase II (KMG-II): from individual species to whole genera.</title>
        <authorList>
            <person name="Goeker M."/>
        </authorList>
    </citation>
    <scope>NUCLEOTIDE SEQUENCE [LARGE SCALE GENOMIC DNA]</scope>
    <source>
        <strain evidence="6 7">DSM 43850</strain>
    </source>
</reference>
<dbReference type="EC" id="5.1.3.14" evidence="3"/>
<accession>A0ABR6B7H9</accession>
<comment type="caution">
    <text evidence="6">The sequence shown here is derived from an EMBL/GenBank/DDBJ whole genome shotgun (WGS) entry which is preliminary data.</text>
</comment>
<dbReference type="EMBL" id="JACJID010000001">
    <property type="protein sequence ID" value="MBA8922805.1"/>
    <property type="molecule type" value="Genomic_DNA"/>
</dbReference>
<comment type="similarity">
    <text evidence="2 4">Belongs to the UDP-N-acetylglucosamine 2-epimerase family.</text>
</comment>
<dbReference type="SUPFAM" id="SSF53756">
    <property type="entry name" value="UDP-Glycosyltransferase/glycogen phosphorylase"/>
    <property type="match status" value="1"/>
</dbReference>
<dbReference type="GO" id="GO:0008761">
    <property type="term" value="F:UDP-N-acetylglucosamine 2-epimerase activity"/>
    <property type="evidence" value="ECO:0007669"/>
    <property type="project" value="UniProtKB-EC"/>
</dbReference>
<feature type="domain" description="UDP-N-acetylglucosamine 2-epimerase" evidence="5">
    <location>
        <begin position="30"/>
        <end position="371"/>
    </location>
</feature>
<dbReference type="Proteomes" id="UP000517916">
    <property type="component" value="Unassembled WGS sequence"/>
</dbReference>
<evidence type="ECO:0000259" key="5">
    <source>
        <dbReference type="Pfam" id="PF02350"/>
    </source>
</evidence>
<dbReference type="NCBIfam" id="TIGR00236">
    <property type="entry name" value="wecB"/>
    <property type="match status" value="1"/>
</dbReference>
<sequence>MMLPEVHLVCGTRPEAVKLAPVALELLSAGRIRPVLVASGQHPAMVRQALAAFGLTPDVELSLHRETGEQAELYSGLLPELDGLWARHRPGAVLVQGDTATTVAAALAAFWRRIPVVHLEAGLRSHDIGSPFPEEANRRLVSVLAALHLPPTDRAARHLADEGVPQDRTLVVGNTVVDAIRTVSRRGRAFTEPALVEVERRARAGERRLVLVTVHRRENWGGPIASVLASVRTLARRYPDLDVVLPAHPNPVVSQQVREALRDCPRVLVTEPLEYSDLARLLGSCTLVLSDSGGIQEEAPSFGVPVLVLRESTERQEALDAGCALLVGTDEELILDAAHRILSSPEVAASMVSAGNPFGDGQAARRTEEALAVLLGLDTRLPDRFEPGQHRALLR</sequence>
<dbReference type="Pfam" id="PF02350">
    <property type="entry name" value="Epimerase_2"/>
    <property type="match status" value="1"/>
</dbReference>
<evidence type="ECO:0000256" key="1">
    <source>
        <dbReference type="ARBA" id="ARBA00023235"/>
    </source>
</evidence>
<protein>
    <recommendedName>
        <fullName evidence="3">UDP-N-acetylglucosamine 2-epimerase (non-hydrolyzing)</fullName>
        <ecNumber evidence="3">5.1.3.14</ecNumber>
    </recommendedName>
</protein>